<evidence type="ECO:0000256" key="4">
    <source>
        <dbReference type="ARBA" id="ARBA00023157"/>
    </source>
</evidence>
<dbReference type="GO" id="GO:0019722">
    <property type="term" value="P:calcium-mediated signaling"/>
    <property type="evidence" value="ECO:0007669"/>
    <property type="project" value="TreeGrafter"/>
</dbReference>
<feature type="signal peptide" evidence="5">
    <location>
        <begin position="1"/>
        <end position="20"/>
    </location>
</feature>
<dbReference type="PANTHER" id="PTHR33136:SF6">
    <property type="entry name" value="PROTEIN RALF-LIKE 34"/>
    <property type="match status" value="1"/>
</dbReference>
<dbReference type="AlphaFoldDB" id="A9NTU3"/>
<evidence type="ECO:0008006" key="7">
    <source>
        <dbReference type="Google" id="ProtNLM"/>
    </source>
</evidence>
<evidence type="ECO:0000256" key="5">
    <source>
        <dbReference type="SAM" id="SignalP"/>
    </source>
</evidence>
<dbReference type="GO" id="GO:0005179">
    <property type="term" value="F:hormone activity"/>
    <property type="evidence" value="ECO:0007669"/>
    <property type="project" value="UniProtKB-KW"/>
</dbReference>
<accession>A9NTU3</accession>
<dbReference type="EMBL" id="EF084743">
    <property type="protein sequence ID" value="ABK24054.1"/>
    <property type="molecule type" value="mRNA"/>
</dbReference>
<keyword evidence="3 5" id="KW-0732">Signal</keyword>
<evidence type="ECO:0000256" key="1">
    <source>
        <dbReference type="ARBA" id="ARBA00009178"/>
    </source>
</evidence>
<dbReference type="Pfam" id="PF05498">
    <property type="entry name" value="RALF"/>
    <property type="match status" value="1"/>
</dbReference>
<protein>
    <recommendedName>
        <fullName evidence="7">Rapid alkalinization factor-like protein</fullName>
    </recommendedName>
</protein>
<evidence type="ECO:0000256" key="3">
    <source>
        <dbReference type="ARBA" id="ARBA00022729"/>
    </source>
</evidence>
<dbReference type="InterPro" id="IPR008801">
    <property type="entry name" value="RALF"/>
</dbReference>
<proteinExistence type="evidence at transcript level"/>
<dbReference type="GO" id="GO:0009506">
    <property type="term" value="C:plasmodesma"/>
    <property type="evidence" value="ECO:0007669"/>
    <property type="project" value="TreeGrafter"/>
</dbReference>
<feature type="chain" id="PRO_5002741265" description="Rapid alkalinization factor-like protein" evidence="5">
    <location>
        <begin position="21"/>
        <end position="139"/>
    </location>
</feature>
<sequence length="139" mass="15538">MGRLGTMLLLVVSLFLMAESLHTALNSQEVTATSNWLGSVASYEQRGFESSAGQICDGALGECNDETEEEFMMDSEAHGRLLRRVRYYISYGALAANRVPCRPRSGRSYYTRNCYAATGPVRPYHRSCTAITRCKRYTS</sequence>
<dbReference type="PANTHER" id="PTHR33136">
    <property type="entry name" value="RAPID ALKALINIZATION FACTOR-LIKE"/>
    <property type="match status" value="1"/>
</dbReference>
<keyword evidence="4" id="KW-1015">Disulfide bond</keyword>
<organism evidence="6">
    <name type="scientific">Picea sitchensis</name>
    <name type="common">Sitka spruce</name>
    <name type="synonym">Pinus sitchensis</name>
    <dbReference type="NCBI Taxonomy" id="3332"/>
    <lineage>
        <taxon>Eukaryota</taxon>
        <taxon>Viridiplantae</taxon>
        <taxon>Streptophyta</taxon>
        <taxon>Embryophyta</taxon>
        <taxon>Tracheophyta</taxon>
        <taxon>Spermatophyta</taxon>
        <taxon>Pinopsida</taxon>
        <taxon>Pinidae</taxon>
        <taxon>Conifers I</taxon>
        <taxon>Pinales</taxon>
        <taxon>Pinaceae</taxon>
        <taxon>Picea</taxon>
    </lineage>
</organism>
<name>A9NTU3_PICSI</name>
<evidence type="ECO:0000256" key="2">
    <source>
        <dbReference type="ARBA" id="ARBA00022702"/>
    </source>
</evidence>
<keyword evidence="2" id="KW-0372">Hormone</keyword>
<evidence type="ECO:0000313" key="6">
    <source>
        <dbReference type="EMBL" id="ABK24054.1"/>
    </source>
</evidence>
<comment type="similarity">
    <text evidence="1">Belongs to the plant rapid alkalinization factor (RALF) family.</text>
</comment>
<reference evidence="6" key="1">
    <citation type="journal article" date="2008" name="BMC Genomics">
        <title>A conifer genomics resource of 200,000 spruce (Picea spp.) ESTs and 6,464 high-quality, sequence-finished full-length cDNAs for Sitka spruce (Picea sitchensis).</title>
        <authorList>
            <person name="Ralph S.G."/>
            <person name="Chun H.J."/>
            <person name="Kolosova N."/>
            <person name="Cooper D."/>
            <person name="Oddy C."/>
            <person name="Ritland C.E."/>
            <person name="Kirkpatrick R."/>
            <person name="Moore R."/>
            <person name="Barber S."/>
            <person name="Holt R.A."/>
            <person name="Jones S.J."/>
            <person name="Marra M.A."/>
            <person name="Douglas C.J."/>
            <person name="Ritland K."/>
            <person name="Bohlmann J."/>
        </authorList>
    </citation>
    <scope>NUCLEOTIDE SEQUENCE</scope>
    <source>
        <tissue evidence="6">Green portion of the leader tissue</tissue>
    </source>
</reference>